<organism evidence="2 3">
    <name type="scientific">Lapidilactobacillus achengensis</name>
    <dbReference type="NCBI Taxonomy" id="2486000"/>
    <lineage>
        <taxon>Bacteria</taxon>
        <taxon>Bacillati</taxon>
        <taxon>Bacillota</taxon>
        <taxon>Bacilli</taxon>
        <taxon>Lactobacillales</taxon>
        <taxon>Lactobacillaceae</taxon>
        <taxon>Lapidilactobacillus</taxon>
    </lineage>
</organism>
<keyword evidence="3" id="KW-1185">Reference proteome</keyword>
<reference evidence="3" key="1">
    <citation type="journal article" date="2019" name="Int. J. Syst. Evol. Microbiol.">
        <title>The Global Catalogue of Microorganisms (GCM) 10K type strain sequencing project: providing services to taxonomists for standard genome sequencing and annotation.</title>
        <authorList>
            <consortium name="The Broad Institute Genomics Platform"/>
            <consortium name="The Broad Institute Genome Sequencing Center for Infectious Disease"/>
            <person name="Wu L."/>
            <person name="Ma J."/>
        </authorList>
    </citation>
    <scope>NUCLEOTIDE SEQUENCE [LARGE SCALE GENOMIC DNA]</scope>
    <source>
        <strain evidence="3">CCM 8897</strain>
    </source>
</reference>
<proteinExistence type="predicted"/>
<dbReference type="Pfam" id="PF13673">
    <property type="entry name" value="Acetyltransf_10"/>
    <property type="match status" value="1"/>
</dbReference>
<dbReference type="EMBL" id="JBHSSM010000015">
    <property type="protein sequence ID" value="MFC6314955.1"/>
    <property type="molecule type" value="Genomic_DNA"/>
</dbReference>
<dbReference type="InterPro" id="IPR052564">
    <property type="entry name" value="N-acetyltrans/Recomb-assoc"/>
</dbReference>
<protein>
    <submittedName>
        <fullName evidence="2">GNAT family N-acetyltransferase</fullName>
        <ecNumber evidence="2">2.3.1.-</ecNumber>
    </submittedName>
</protein>
<evidence type="ECO:0000313" key="3">
    <source>
        <dbReference type="Proteomes" id="UP001596310"/>
    </source>
</evidence>
<evidence type="ECO:0000259" key="1">
    <source>
        <dbReference type="PROSITE" id="PS51186"/>
    </source>
</evidence>
<feature type="domain" description="N-acetyltransferase" evidence="1">
    <location>
        <begin position="9"/>
        <end position="157"/>
    </location>
</feature>
<dbReference type="EC" id="2.3.1.-" evidence="2"/>
<accession>A0ABW1UPF4</accession>
<dbReference type="Proteomes" id="UP001596310">
    <property type="component" value="Unassembled WGS sequence"/>
</dbReference>
<comment type="caution">
    <text evidence="2">The sequence shown here is derived from an EMBL/GenBank/DDBJ whole genome shotgun (WGS) entry which is preliminary data.</text>
</comment>
<dbReference type="PANTHER" id="PTHR43451">
    <property type="entry name" value="ACETYLTRANSFERASE (GNAT) FAMILY PROTEIN"/>
    <property type="match status" value="1"/>
</dbReference>
<dbReference type="SUPFAM" id="SSF55729">
    <property type="entry name" value="Acyl-CoA N-acyltransferases (Nat)"/>
    <property type="match status" value="1"/>
</dbReference>
<dbReference type="InterPro" id="IPR000182">
    <property type="entry name" value="GNAT_dom"/>
</dbReference>
<dbReference type="InterPro" id="IPR016181">
    <property type="entry name" value="Acyl_CoA_acyltransferase"/>
</dbReference>
<dbReference type="Gene3D" id="3.40.630.30">
    <property type="match status" value="1"/>
</dbReference>
<dbReference type="PANTHER" id="PTHR43451:SF1">
    <property type="entry name" value="ACETYLTRANSFERASE"/>
    <property type="match status" value="1"/>
</dbReference>
<dbReference type="GO" id="GO:0016746">
    <property type="term" value="F:acyltransferase activity"/>
    <property type="evidence" value="ECO:0007669"/>
    <property type="project" value="UniProtKB-KW"/>
</dbReference>
<keyword evidence="2" id="KW-0808">Transferase</keyword>
<dbReference type="RefSeq" id="WP_164511034.1">
    <property type="nucleotide sequence ID" value="NZ_JBHSSM010000015.1"/>
</dbReference>
<dbReference type="CDD" id="cd04301">
    <property type="entry name" value="NAT_SF"/>
    <property type="match status" value="1"/>
</dbReference>
<dbReference type="PROSITE" id="PS51186">
    <property type="entry name" value="GNAT"/>
    <property type="match status" value="1"/>
</dbReference>
<name>A0ABW1UPF4_9LACO</name>
<sequence length="157" mass="17786">MATSKPASVSYRDFQLEDAEATLAMIRRAIQQIPDRDYDWPRRQAWASFSNEAWLAAIASMTTLVAVTQDREIAGFAAMTATGYLDYLYVDPAHQGAGIGAHLLRAIERRQPASVWTTDASITARPFFEHHGYQVIKENQVERQQLILINFRMQKIA</sequence>
<evidence type="ECO:0000313" key="2">
    <source>
        <dbReference type="EMBL" id="MFC6314955.1"/>
    </source>
</evidence>
<gene>
    <name evidence="2" type="ORF">ACFQHW_05145</name>
</gene>
<keyword evidence="2" id="KW-0012">Acyltransferase</keyword>